<feature type="region of interest" description="Disordered" evidence="1">
    <location>
        <begin position="296"/>
        <end position="319"/>
    </location>
</feature>
<keyword evidence="3" id="KW-1185">Reference proteome</keyword>
<organism evidence="2 3">
    <name type="scientific">Orbilia brochopaga</name>
    <dbReference type="NCBI Taxonomy" id="3140254"/>
    <lineage>
        <taxon>Eukaryota</taxon>
        <taxon>Fungi</taxon>
        <taxon>Dikarya</taxon>
        <taxon>Ascomycota</taxon>
        <taxon>Pezizomycotina</taxon>
        <taxon>Orbiliomycetes</taxon>
        <taxon>Orbiliales</taxon>
        <taxon>Orbiliaceae</taxon>
        <taxon>Orbilia</taxon>
    </lineage>
</organism>
<dbReference type="EMBL" id="JAVHNQ010000006">
    <property type="protein sequence ID" value="KAK6344263.1"/>
    <property type="molecule type" value="Genomic_DNA"/>
</dbReference>
<evidence type="ECO:0000313" key="2">
    <source>
        <dbReference type="EMBL" id="KAK6344263.1"/>
    </source>
</evidence>
<gene>
    <name evidence="2" type="ORF">TWF696_007905</name>
</gene>
<feature type="compositionally biased region" description="Basic residues" evidence="1">
    <location>
        <begin position="1"/>
        <end position="18"/>
    </location>
</feature>
<feature type="region of interest" description="Disordered" evidence="1">
    <location>
        <begin position="1"/>
        <end position="34"/>
    </location>
</feature>
<sequence>MAKKIQQPSRKKAKGKHATTKDDAPSSDTIDASDVAALDKEMDAQQELNSDVANALMEINSFIEEHAEYFQSLEMDLPDLDTSQPVQRSYETESATVTMLISGLQDDKDGMMNASDDWQKGFVEAKAKITAFSKANNRRKSDQLANASFNFGELKQKITIAADRLCSLVLNFNVAQVWYDHVQGLLDDLKAIEPDDIKNLSGLDNPSSDDQDGVIPYVTPPTSTTLEIPVKPAVKKLKTGHHSDESLAVRNSAKLQAQLNSVKAGLIVIWKDKIEPAKVKYYEAREAARKYEVKHNPEGSALAKQTGTKRKKGADKAIPDQKQYQLTDLEYFDTNPFQDIKLTLEG</sequence>
<protein>
    <submittedName>
        <fullName evidence="2">Uncharacterized protein</fullName>
    </submittedName>
</protein>
<name>A0AAV9UN09_9PEZI</name>
<evidence type="ECO:0000313" key="3">
    <source>
        <dbReference type="Proteomes" id="UP001375240"/>
    </source>
</evidence>
<dbReference type="Proteomes" id="UP001375240">
    <property type="component" value="Unassembled WGS sequence"/>
</dbReference>
<proteinExistence type="predicted"/>
<evidence type="ECO:0000256" key="1">
    <source>
        <dbReference type="SAM" id="MobiDB-lite"/>
    </source>
</evidence>
<comment type="caution">
    <text evidence="2">The sequence shown here is derived from an EMBL/GenBank/DDBJ whole genome shotgun (WGS) entry which is preliminary data.</text>
</comment>
<reference evidence="2 3" key="1">
    <citation type="submission" date="2019-10" db="EMBL/GenBank/DDBJ databases">
        <authorList>
            <person name="Palmer J.M."/>
        </authorList>
    </citation>
    <scope>NUCLEOTIDE SEQUENCE [LARGE SCALE GENOMIC DNA]</scope>
    <source>
        <strain evidence="2 3">TWF696</strain>
    </source>
</reference>
<dbReference type="AlphaFoldDB" id="A0AAV9UN09"/>
<accession>A0AAV9UN09</accession>